<proteinExistence type="inferred from homology"/>
<feature type="region of interest" description="Disordered" evidence="3">
    <location>
        <begin position="1"/>
        <end position="125"/>
    </location>
</feature>
<feature type="compositionally biased region" description="Low complexity" evidence="3">
    <location>
        <begin position="98"/>
        <end position="107"/>
    </location>
</feature>
<evidence type="ECO:0000259" key="4">
    <source>
        <dbReference type="Pfam" id="PF12928"/>
    </source>
</evidence>
<feature type="compositionally biased region" description="Basic and acidic residues" evidence="3">
    <location>
        <begin position="576"/>
        <end position="589"/>
    </location>
</feature>
<evidence type="ECO:0000313" key="5">
    <source>
        <dbReference type="EMBL" id="CDU22183.1"/>
    </source>
</evidence>
<feature type="region of interest" description="Disordered" evidence="3">
    <location>
        <begin position="571"/>
        <end position="601"/>
    </location>
</feature>
<protein>
    <recommendedName>
        <fullName evidence="4">tRNA-splicing endonuclease subunit Sen54 N-terminal domain-containing protein</fullName>
    </recommendedName>
</protein>
<organism evidence="5">
    <name type="scientific">Sporisorium scitamineum</name>
    <dbReference type="NCBI Taxonomy" id="49012"/>
    <lineage>
        <taxon>Eukaryota</taxon>
        <taxon>Fungi</taxon>
        <taxon>Dikarya</taxon>
        <taxon>Basidiomycota</taxon>
        <taxon>Ustilaginomycotina</taxon>
        <taxon>Ustilaginomycetes</taxon>
        <taxon>Ustilaginales</taxon>
        <taxon>Ustilaginaceae</taxon>
        <taxon>Sporisorium</taxon>
    </lineage>
</organism>
<feature type="region of interest" description="Disordered" evidence="3">
    <location>
        <begin position="658"/>
        <end position="685"/>
    </location>
</feature>
<dbReference type="Pfam" id="PF12928">
    <property type="entry name" value="tRNA_int_end_N2"/>
    <property type="match status" value="1"/>
</dbReference>
<feature type="compositionally biased region" description="Basic and acidic residues" evidence="3">
    <location>
        <begin position="111"/>
        <end position="120"/>
    </location>
</feature>
<reference evidence="5" key="1">
    <citation type="submission" date="2014-06" db="EMBL/GenBank/DDBJ databases">
        <authorList>
            <person name="Ju J."/>
            <person name="Zhang J."/>
        </authorList>
    </citation>
    <scope>NUCLEOTIDE SEQUENCE</scope>
    <source>
        <strain evidence="5">SscI8</strain>
    </source>
</reference>
<dbReference type="EMBL" id="LK056654">
    <property type="protein sequence ID" value="CDU22183.1"/>
    <property type="molecule type" value="Genomic_DNA"/>
</dbReference>
<feature type="compositionally biased region" description="Low complexity" evidence="3">
    <location>
        <begin position="20"/>
        <end position="40"/>
    </location>
</feature>
<sequence length="745" mass="80641">MAPSLIPHRPTAAVASSPLATGSSSKTPATPSTPLTPSAAFTVQEDMDDPTTTPSAYIRSNNRGPTSANPASHAADDSADEDEAPDYLRLLSTLNPKSKSSSNATSSDIVIPKRGEKDFEPTGYGGQAKLLERSREAMFHAVSGERRVGSRSLVRATWDPKTRRARLLDVQGKIFETVGVIRREQVFDSQTGKTVTKAWNELLPEEALFLAERGSLQIYDKCPKTEEAKEELAPMSLQQAFAELMKAPSSPGSEVQDEPLTREAYLIYAYLKRSGYVVQRASIVDAVRAAPIPASALARKNNGQAQLFTQDVRGEGIIADPQRPIKLTTIWDILLYIPRRIVQLTGDGARALARSLEWMWGKTMGRLIAIIGAAASRLVSGRAGKRATVGSLGLGLGLRGGGQQQQDGRRFLGEKGAVEWDSYDAVFSSLQIVPSGHDFWLPSDHQTASASAASETIQHPPNSQPRAVNSSLHPFYYAWRPATLYRKSHPPPPEFRIVILNARTTPLPSVWEFESIFAQIPIPGSDQELFGAASASADDGEGKGMTEEQVKERVEYEKNLKASNEAKNRAAYGKFSEGKQKHLREKAAARQEAAAQRRLQSNSGSGIGGLLKKVGDSTVGRLLVKVVSLDFALLRLVGKLFRHCPPGCWSEAKRNSKVGGAGRFKSRKPVAGSGSGRGGVGNPFPPLKAGRRTVVVAVVDGSITTLLRFGESEFAEWALYSTAPLPTSRMSTSHEQKETPAMAHK</sequence>
<dbReference type="GO" id="GO:0000379">
    <property type="term" value="P:tRNA-type intron splice site recognition and cleavage"/>
    <property type="evidence" value="ECO:0007669"/>
    <property type="project" value="TreeGrafter"/>
</dbReference>
<accession>A0A127Z9R3</accession>
<comment type="similarity">
    <text evidence="1">Belongs to the SEN54 family.</text>
</comment>
<evidence type="ECO:0000256" key="3">
    <source>
        <dbReference type="SAM" id="MobiDB-lite"/>
    </source>
</evidence>
<dbReference type="InterPro" id="IPR024337">
    <property type="entry name" value="tRNA_splic_suSen54"/>
</dbReference>
<dbReference type="AlphaFoldDB" id="A0A127Z9R3"/>
<dbReference type="OrthoDB" id="408683at2759"/>
<evidence type="ECO:0000256" key="1">
    <source>
        <dbReference type="ARBA" id="ARBA00005736"/>
    </source>
</evidence>
<keyword evidence="2" id="KW-0819">tRNA processing</keyword>
<dbReference type="GO" id="GO:0000214">
    <property type="term" value="C:tRNA-intron endonuclease complex"/>
    <property type="evidence" value="ECO:0007669"/>
    <property type="project" value="TreeGrafter"/>
</dbReference>
<evidence type="ECO:0000256" key="2">
    <source>
        <dbReference type="ARBA" id="ARBA00022694"/>
    </source>
</evidence>
<dbReference type="PANTHER" id="PTHR21027">
    <property type="entry name" value="TRNA-SPLICING ENDONUCLEASE SUBUNIT SEN54"/>
    <property type="match status" value="1"/>
</dbReference>
<dbReference type="PANTHER" id="PTHR21027:SF1">
    <property type="entry name" value="TRNA-SPLICING ENDONUCLEASE SUBUNIT SEN54"/>
    <property type="match status" value="1"/>
</dbReference>
<feature type="compositionally biased region" description="Polar residues" evidence="3">
    <location>
        <begin position="50"/>
        <end position="69"/>
    </location>
</feature>
<feature type="domain" description="tRNA-splicing endonuclease subunit Sen54 N-terminal" evidence="4">
    <location>
        <begin position="139"/>
        <end position="219"/>
    </location>
</feature>
<gene>
    <name evidence="5" type="ORF">SPSC_00813</name>
</gene>
<name>A0A127Z9R3_9BASI</name>
<dbReference type="InterPro" id="IPR024336">
    <property type="entry name" value="tRNA_splic_suSen54_N"/>
</dbReference>